<dbReference type="InterPro" id="IPR047640">
    <property type="entry name" value="RpiR-like"/>
</dbReference>
<evidence type="ECO:0000256" key="1">
    <source>
        <dbReference type="ARBA" id="ARBA00023015"/>
    </source>
</evidence>
<dbReference type="InterPro" id="IPR000281">
    <property type="entry name" value="HTH_RpiR"/>
</dbReference>
<dbReference type="PANTHER" id="PTHR30514:SF1">
    <property type="entry name" value="HTH-TYPE TRANSCRIPTIONAL REGULATOR HEXR-RELATED"/>
    <property type="match status" value="1"/>
</dbReference>
<feature type="domain" description="SIS" evidence="5">
    <location>
        <begin position="109"/>
        <end position="246"/>
    </location>
</feature>
<evidence type="ECO:0000259" key="5">
    <source>
        <dbReference type="PROSITE" id="PS51464"/>
    </source>
</evidence>
<evidence type="ECO:0000313" key="7">
    <source>
        <dbReference type="Proteomes" id="UP000824201"/>
    </source>
</evidence>
<proteinExistence type="predicted"/>
<dbReference type="Gene3D" id="3.40.50.10490">
    <property type="entry name" value="Glucose-6-phosphate isomerase like protein, domain 1"/>
    <property type="match status" value="1"/>
</dbReference>
<dbReference type="CDD" id="cd05013">
    <property type="entry name" value="SIS_RpiR"/>
    <property type="match status" value="1"/>
</dbReference>
<gene>
    <name evidence="6" type="ORF">IAC96_12490</name>
</gene>
<organism evidence="6 7">
    <name type="scientific">Candidatus Fimimorpha faecalis</name>
    <dbReference type="NCBI Taxonomy" id="2840824"/>
    <lineage>
        <taxon>Bacteria</taxon>
        <taxon>Bacillati</taxon>
        <taxon>Bacillota</taxon>
        <taxon>Clostridia</taxon>
        <taxon>Eubacteriales</taxon>
        <taxon>Candidatus Fimimorpha</taxon>
    </lineage>
</organism>
<dbReference type="InterPro" id="IPR009057">
    <property type="entry name" value="Homeodomain-like_sf"/>
</dbReference>
<dbReference type="Proteomes" id="UP000824201">
    <property type="component" value="Unassembled WGS sequence"/>
</dbReference>
<dbReference type="GO" id="GO:1901135">
    <property type="term" value="P:carbohydrate derivative metabolic process"/>
    <property type="evidence" value="ECO:0007669"/>
    <property type="project" value="InterPro"/>
</dbReference>
<dbReference type="SUPFAM" id="SSF46689">
    <property type="entry name" value="Homeodomain-like"/>
    <property type="match status" value="1"/>
</dbReference>
<dbReference type="GO" id="GO:0097367">
    <property type="term" value="F:carbohydrate derivative binding"/>
    <property type="evidence" value="ECO:0007669"/>
    <property type="project" value="InterPro"/>
</dbReference>
<dbReference type="PANTHER" id="PTHR30514">
    <property type="entry name" value="GLUCOKINASE"/>
    <property type="match status" value="1"/>
</dbReference>
<dbReference type="PROSITE" id="PS51071">
    <property type="entry name" value="HTH_RPIR"/>
    <property type="match status" value="1"/>
</dbReference>
<dbReference type="InterPro" id="IPR046348">
    <property type="entry name" value="SIS_dom_sf"/>
</dbReference>
<feature type="domain" description="HTH rpiR-type" evidence="4">
    <location>
        <begin position="3"/>
        <end position="79"/>
    </location>
</feature>
<dbReference type="InterPro" id="IPR036388">
    <property type="entry name" value="WH-like_DNA-bd_sf"/>
</dbReference>
<evidence type="ECO:0000313" key="6">
    <source>
        <dbReference type="EMBL" id="HIR89754.1"/>
    </source>
</evidence>
<dbReference type="GO" id="GO:0003700">
    <property type="term" value="F:DNA-binding transcription factor activity"/>
    <property type="evidence" value="ECO:0007669"/>
    <property type="project" value="InterPro"/>
</dbReference>
<keyword evidence="1" id="KW-0805">Transcription regulation</keyword>
<dbReference type="InterPro" id="IPR001347">
    <property type="entry name" value="SIS_dom"/>
</dbReference>
<protein>
    <submittedName>
        <fullName evidence="6">MurR/RpiR family transcriptional regulator</fullName>
    </submittedName>
</protein>
<evidence type="ECO:0000256" key="3">
    <source>
        <dbReference type="ARBA" id="ARBA00023163"/>
    </source>
</evidence>
<reference evidence="6" key="1">
    <citation type="submission" date="2020-10" db="EMBL/GenBank/DDBJ databases">
        <authorList>
            <person name="Gilroy R."/>
        </authorList>
    </citation>
    <scope>NUCLEOTIDE SEQUENCE</scope>
    <source>
        <strain evidence="6">ChiW13-3771</strain>
    </source>
</reference>
<keyword evidence="3" id="KW-0804">Transcription</keyword>
<dbReference type="SUPFAM" id="SSF53697">
    <property type="entry name" value="SIS domain"/>
    <property type="match status" value="1"/>
</dbReference>
<dbReference type="GO" id="GO:0003677">
    <property type="term" value="F:DNA binding"/>
    <property type="evidence" value="ECO:0007669"/>
    <property type="project" value="UniProtKB-KW"/>
</dbReference>
<reference evidence="6" key="2">
    <citation type="journal article" date="2021" name="PeerJ">
        <title>Extensive microbial diversity within the chicken gut microbiome revealed by metagenomics and culture.</title>
        <authorList>
            <person name="Gilroy R."/>
            <person name="Ravi A."/>
            <person name="Getino M."/>
            <person name="Pursley I."/>
            <person name="Horton D.L."/>
            <person name="Alikhan N.F."/>
            <person name="Baker D."/>
            <person name="Gharbi K."/>
            <person name="Hall N."/>
            <person name="Watson M."/>
            <person name="Adriaenssens E.M."/>
            <person name="Foster-Nyarko E."/>
            <person name="Jarju S."/>
            <person name="Secka A."/>
            <person name="Antonio M."/>
            <person name="Oren A."/>
            <person name="Chaudhuri R.R."/>
            <person name="La Ragione R."/>
            <person name="Hildebrand F."/>
            <person name="Pallen M.J."/>
        </authorList>
    </citation>
    <scope>NUCLEOTIDE SEQUENCE</scope>
    <source>
        <strain evidence="6">ChiW13-3771</strain>
    </source>
</reference>
<dbReference type="Gene3D" id="1.10.10.10">
    <property type="entry name" value="Winged helix-like DNA-binding domain superfamily/Winged helix DNA-binding domain"/>
    <property type="match status" value="1"/>
</dbReference>
<name>A0A9D1EG84_9FIRM</name>
<accession>A0A9D1EG84</accession>
<keyword evidence="2" id="KW-0238">DNA-binding</keyword>
<dbReference type="PROSITE" id="PS51464">
    <property type="entry name" value="SIS"/>
    <property type="match status" value="1"/>
</dbReference>
<dbReference type="EMBL" id="DVHN01000176">
    <property type="protein sequence ID" value="HIR89754.1"/>
    <property type="molecule type" value="Genomic_DNA"/>
</dbReference>
<dbReference type="Pfam" id="PF01380">
    <property type="entry name" value="SIS"/>
    <property type="match status" value="1"/>
</dbReference>
<dbReference type="InterPro" id="IPR035472">
    <property type="entry name" value="RpiR-like_SIS"/>
</dbReference>
<dbReference type="AlphaFoldDB" id="A0A9D1EG84"/>
<sequence length="255" mass="29635">MAVLLEELVNQHRDQLSKSEKEVLDIILSDQKSYARCTSTELADTCHISRTTLLRICRKIGLMSFSDLKVILKNSSETQAKSQRMDFDYICNIYHNLIDELNKFSYEQICQVLYEAETIYIYGTGNEQKTLADEFKRIFLFTGKLVIEVFDYGEMEFVRKNFKRTDLFVIISLSGETKEGIRILNAVIPTGVRLLSITRLQSNTISGLCDYNLYVATQVVEQQSFYELISAFYILLDLLFLNYLEYVTEVENYEL</sequence>
<comment type="caution">
    <text evidence="6">The sequence shown here is derived from an EMBL/GenBank/DDBJ whole genome shotgun (WGS) entry which is preliminary data.</text>
</comment>
<evidence type="ECO:0000259" key="4">
    <source>
        <dbReference type="PROSITE" id="PS51071"/>
    </source>
</evidence>
<evidence type="ECO:0000256" key="2">
    <source>
        <dbReference type="ARBA" id="ARBA00023125"/>
    </source>
</evidence>
<dbReference type="Pfam" id="PF01418">
    <property type="entry name" value="HTH_6"/>
    <property type="match status" value="1"/>
</dbReference>